<dbReference type="PANTHER" id="PTHR30383">
    <property type="entry name" value="THIOESTERASE 1/PROTEASE 1/LYSOPHOSPHOLIPASE L1"/>
    <property type="match status" value="1"/>
</dbReference>
<accession>A0ABY0IEQ7</accession>
<name>A0ABY0IEQ7_9BACT</name>
<dbReference type="PROSITE" id="PS01098">
    <property type="entry name" value="LIPASE_GDSL_SER"/>
    <property type="match status" value="1"/>
</dbReference>
<feature type="domain" description="SGNH hydrolase-type esterase" evidence="2">
    <location>
        <begin position="22"/>
        <end position="183"/>
    </location>
</feature>
<protein>
    <submittedName>
        <fullName evidence="3">Arylesterase</fullName>
    </submittedName>
</protein>
<dbReference type="InterPro" id="IPR013830">
    <property type="entry name" value="SGNH_hydro"/>
</dbReference>
<dbReference type="PANTHER" id="PTHR30383:SF24">
    <property type="entry name" value="THIOESTERASE 1_PROTEASE 1_LYSOPHOSPHOLIPASE L1"/>
    <property type="match status" value="1"/>
</dbReference>
<dbReference type="EMBL" id="QDKL01000002">
    <property type="protein sequence ID" value="RZF21430.1"/>
    <property type="molecule type" value="Genomic_DNA"/>
</dbReference>
<feature type="signal peptide" evidence="1">
    <location>
        <begin position="1"/>
        <end position="16"/>
    </location>
</feature>
<organism evidence="3 4">
    <name type="scientific">Halobacteriovorax vibrionivorans</name>
    <dbReference type="NCBI Taxonomy" id="2152716"/>
    <lineage>
        <taxon>Bacteria</taxon>
        <taxon>Pseudomonadati</taxon>
        <taxon>Bdellovibrionota</taxon>
        <taxon>Bacteriovoracia</taxon>
        <taxon>Bacteriovoracales</taxon>
        <taxon>Halobacteriovoraceae</taxon>
        <taxon>Halobacteriovorax</taxon>
    </lineage>
</organism>
<dbReference type="CDD" id="cd01822">
    <property type="entry name" value="Lysophospholipase_L1_like"/>
    <property type="match status" value="1"/>
</dbReference>
<dbReference type="InterPro" id="IPR051532">
    <property type="entry name" value="Ester_Hydrolysis_Enzymes"/>
</dbReference>
<evidence type="ECO:0000313" key="3">
    <source>
        <dbReference type="EMBL" id="RZF21430.1"/>
    </source>
</evidence>
<proteinExistence type="predicted"/>
<evidence type="ECO:0000313" key="4">
    <source>
        <dbReference type="Proteomes" id="UP000443582"/>
    </source>
</evidence>
<sequence>MNKLLLVLLISFSALASNKVLFLGDSLTAGYGIDPEKAYPNLVRDILKKEGIEITVMNASISGSTSASAVSRLKWSLRGKPDVMLLALGANDGLRGIKLHSTKDNLKKAIKLAKSKGVKVILAGMQIPPNYGPEYTKEFKKMFPDLKKEEGVTLLPFLLKDVAGQRNLNLDDGIHPNEEGHKIIAKTVAPFIKGAL</sequence>
<comment type="caution">
    <text evidence="3">The sequence shown here is derived from an EMBL/GenBank/DDBJ whole genome shotgun (WGS) entry which is preliminary data.</text>
</comment>
<keyword evidence="1" id="KW-0732">Signal</keyword>
<dbReference type="Pfam" id="PF13472">
    <property type="entry name" value="Lipase_GDSL_2"/>
    <property type="match status" value="1"/>
</dbReference>
<keyword evidence="4" id="KW-1185">Reference proteome</keyword>
<gene>
    <name evidence="3" type="ORF">DAY19_07020</name>
</gene>
<feature type="chain" id="PRO_5045069949" evidence="1">
    <location>
        <begin position="17"/>
        <end position="196"/>
    </location>
</feature>
<dbReference type="Gene3D" id="3.40.50.1110">
    <property type="entry name" value="SGNH hydrolase"/>
    <property type="match status" value="1"/>
</dbReference>
<evidence type="ECO:0000259" key="2">
    <source>
        <dbReference type="Pfam" id="PF13472"/>
    </source>
</evidence>
<dbReference type="InterPro" id="IPR008265">
    <property type="entry name" value="Lipase_GDSL_AS"/>
</dbReference>
<dbReference type="SUPFAM" id="SSF52266">
    <property type="entry name" value="SGNH hydrolase"/>
    <property type="match status" value="1"/>
</dbReference>
<dbReference type="InterPro" id="IPR036514">
    <property type="entry name" value="SGNH_hydro_sf"/>
</dbReference>
<evidence type="ECO:0000256" key="1">
    <source>
        <dbReference type="SAM" id="SignalP"/>
    </source>
</evidence>
<dbReference type="RefSeq" id="WP_115360810.1">
    <property type="nucleotide sequence ID" value="NZ_QDKL01000002.1"/>
</dbReference>
<reference evidence="4" key="1">
    <citation type="journal article" date="2019" name="Int. J. Syst. Evol. Microbiol.">
        <title>Halobacteriovorax valvorus sp. nov., a novel prokaryotic predator isolated from coastal seawater of China.</title>
        <authorList>
            <person name="Chen M.-X."/>
        </authorList>
    </citation>
    <scope>NUCLEOTIDE SEQUENCE [LARGE SCALE GENOMIC DNA]</scope>
    <source>
        <strain evidence="4">BL9</strain>
    </source>
</reference>
<dbReference type="Proteomes" id="UP000443582">
    <property type="component" value="Unassembled WGS sequence"/>
</dbReference>